<feature type="coiled-coil region" evidence="2">
    <location>
        <begin position="345"/>
        <end position="379"/>
    </location>
</feature>
<organism evidence="5 6">
    <name type="scientific">Dicentrarchus labrax</name>
    <name type="common">European seabass</name>
    <name type="synonym">Morone labrax</name>
    <dbReference type="NCBI Taxonomy" id="13489"/>
    <lineage>
        <taxon>Eukaryota</taxon>
        <taxon>Metazoa</taxon>
        <taxon>Chordata</taxon>
        <taxon>Craniata</taxon>
        <taxon>Vertebrata</taxon>
        <taxon>Euteleostomi</taxon>
        <taxon>Actinopterygii</taxon>
        <taxon>Neopterygii</taxon>
        <taxon>Teleostei</taxon>
        <taxon>Neoteleostei</taxon>
        <taxon>Acanthomorphata</taxon>
        <taxon>Eupercaria</taxon>
        <taxon>Moronidae</taxon>
        <taxon>Dicentrarchus</taxon>
    </lineage>
</organism>
<name>A0A8P4GCG1_DICLA</name>
<feature type="region of interest" description="Disordered" evidence="3">
    <location>
        <begin position="140"/>
        <end position="175"/>
    </location>
</feature>
<keyword evidence="1 2" id="KW-0175">Coiled coil</keyword>
<evidence type="ECO:0000313" key="5">
    <source>
        <dbReference type="Ensembl" id="ENSDLAP00005073353.1"/>
    </source>
</evidence>
<keyword evidence="6" id="KW-1185">Reference proteome</keyword>
<evidence type="ECO:0000259" key="4">
    <source>
        <dbReference type="Pfam" id="PF15739"/>
    </source>
</evidence>
<accession>A0A8P4GCG1</accession>
<feature type="compositionally biased region" description="Basic and acidic residues" evidence="3">
    <location>
        <begin position="159"/>
        <end position="175"/>
    </location>
</feature>
<protein>
    <recommendedName>
        <fullName evidence="4">Translin-associated factor X-interacting protein 1 N-terminal domain-containing protein</fullName>
    </recommendedName>
</protein>
<feature type="region of interest" description="Disordered" evidence="3">
    <location>
        <begin position="200"/>
        <end position="235"/>
    </location>
</feature>
<dbReference type="Pfam" id="PF15739">
    <property type="entry name" value="TSNAXIP1_N"/>
    <property type="match status" value="1"/>
</dbReference>
<dbReference type="Proteomes" id="UP000694389">
    <property type="component" value="Unassembled WGS sequence"/>
</dbReference>
<dbReference type="GeneTree" id="ENSGT00390000009877"/>
<dbReference type="InterPro" id="IPR032755">
    <property type="entry name" value="TSNAXIP1_N"/>
</dbReference>
<feature type="compositionally biased region" description="Low complexity" evidence="3">
    <location>
        <begin position="200"/>
        <end position="217"/>
    </location>
</feature>
<feature type="compositionally biased region" description="Polar residues" evidence="3">
    <location>
        <begin position="218"/>
        <end position="235"/>
    </location>
</feature>
<dbReference type="PANTHER" id="PTHR34916:SF1">
    <property type="entry name" value="GI:13385330"/>
    <property type="match status" value="1"/>
</dbReference>
<dbReference type="Ensembl" id="ENSDLAT00005086186.1">
    <property type="protein sequence ID" value="ENSDLAP00005073353.1"/>
    <property type="gene ID" value="ENSDLAG00005006636.2"/>
</dbReference>
<evidence type="ECO:0000256" key="2">
    <source>
        <dbReference type="SAM" id="Coils"/>
    </source>
</evidence>
<gene>
    <name evidence="5" type="primary">LOC127350481</name>
</gene>
<feature type="domain" description="Translin-associated factor X-interacting protein 1 N-terminal" evidence="4">
    <location>
        <begin position="261"/>
        <end position="370"/>
    </location>
</feature>
<dbReference type="AlphaFoldDB" id="A0A8P4GCG1"/>
<feature type="region of interest" description="Disordered" evidence="3">
    <location>
        <begin position="93"/>
        <end position="128"/>
    </location>
</feature>
<sequence>MGTIFPQTLNATLRASVSLATEQRADCCEASKKVFFFFFVLIPHKTAITRLTVMSSGSKPKPGCFGRDIHRLLLAAEAGQKADILTYSSGHLGPRSLNQSQPHREKKQPFWRASHSQEETPKPLTLQQTQTKALTYVKRKEMKESPSEFSTGTALLESEGLRSRQDQATDCSSHADRREDICLPKIINCSSNSLPVQAKAFSQKKSSSPSDPKGKQQFSSSCSDQEGLNNEGQIKTKQRFGRQVVAQQDLWGGINVAEMHERKLQKELKKLSVQSWPTRDRLVVFSDVFDDVCEGSPVFGRILREIKTDYDLYVNHMMASQSSLHDMPNTSLRDLGSSKVREMELEDAEQEVCRLEQEARRALEENKLVRNQLQNVQAIVGPEDSDMKSTSLSGLQDGGSAIGCTGCLQSKRLQVLNMWREIRQLEEEIKEKLVSAATTTSTERRIKDIKTEIMRLIATNDCLKTTNKDLENNINMVLTREKAKKTLRRMLWEEVQCDLQTESE</sequence>
<dbReference type="PANTHER" id="PTHR34916">
    <property type="entry name" value="GI:13385330"/>
    <property type="match status" value="1"/>
</dbReference>
<evidence type="ECO:0000256" key="1">
    <source>
        <dbReference type="ARBA" id="ARBA00023054"/>
    </source>
</evidence>
<evidence type="ECO:0000256" key="3">
    <source>
        <dbReference type="SAM" id="MobiDB-lite"/>
    </source>
</evidence>
<reference evidence="5" key="2">
    <citation type="submission" date="2025-09" db="UniProtKB">
        <authorList>
            <consortium name="Ensembl"/>
        </authorList>
    </citation>
    <scope>IDENTIFICATION</scope>
</reference>
<proteinExistence type="predicted"/>
<evidence type="ECO:0000313" key="6">
    <source>
        <dbReference type="Proteomes" id="UP000694389"/>
    </source>
</evidence>
<reference evidence="5" key="1">
    <citation type="submission" date="2025-08" db="UniProtKB">
        <authorList>
            <consortium name="Ensembl"/>
        </authorList>
    </citation>
    <scope>IDENTIFICATION</scope>
</reference>